<protein>
    <submittedName>
        <fullName evidence="4">Glycosyltransferase RP128</fullName>
    </submittedName>
</protein>
<feature type="domain" description="Glycosyltransferase 2-like" evidence="3">
    <location>
        <begin position="27"/>
        <end position="136"/>
    </location>
</feature>
<dbReference type="Proteomes" id="UP001156882">
    <property type="component" value="Unassembled WGS sequence"/>
</dbReference>
<comment type="similarity">
    <text evidence="1">Belongs to the glycosyltransferase 2 family. WaaE/KdtX subfamily.</text>
</comment>
<sequence length="278" mass="31338">MSITAKPLIAPSRPNPTPVPSSPLPLSVFIIAFNEADRIGPTIEAVRGLTDDLVVIDSGSTDGTQEIATGLGARVIHNSWPGYGPQKRFAEDQCRHNWILNVDADEVVSPRLAASIRALFEGSGPAADGYETTIAEIFPGEREPHPWGHTLSPVRLYRLDRGRYVDSTVHDRVHFSVSPRIERLKGKIHHFSVRSLGDEIAKLNSYTEQQAEDLDLRGKTLNTWRILTEFPLNFLKAYIGRRHFVRGLYGIATATNYAYFRFLRLAKHVERRRMRDLE</sequence>
<gene>
    <name evidence="4" type="ORF">GCM10007874_18180</name>
</gene>
<evidence type="ECO:0000259" key="3">
    <source>
        <dbReference type="Pfam" id="PF00535"/>
    </source>
</evidence>
<evidence type="ECO:0000256" key="1">
    <source>
        <dbReference type="ARBA" id="ARBA00038494"/>
    </source>
</evidence>
<comment type="caution">
    <text evidence="4">The sequence shown here is derived from an EMBL/GenBank/DDBJ whole genome shotgun (WGS) entry which is preliminary data.</text>
</comment>
<dbReference type="InterPro" id="IPR029044">
    <property type="entry name" value="Nucleotide-diphossugar_trans"/>
</dbReference>
<evidence type="ECO:0000313" key="4">
    <source>
        <dbReference type="EMBL" id="GLS18801.1"/>
    </source>
</evidence>
<reference evidence="5" key="1">
    <citation type="journal article" date="2019" name="Int. J. Syst. Evol. Microbiol.">
        <title>The Global Catalogue of Microorganisms (GCM) 10K type strain sequencing project: providing services to taxonomists for standard genome sequencing and annotation.</title>
        <authorList>
            <consortium name="The Broad Institute Genomics Platform"/>
            <consortium name="The Broad Institute Genome Sequencing Center for Infectious Disease"/>
            <person name="Wu L."/>
            <person name="Ma J."/>
        </authorList>
    </citation>
    <scope>NUCLEOTIDE SEQUENCE [LARGE SCALE GENOMIC DNA]</scope>
    <source>
        <strain evidence="5">NBRC 101365</strain>
    </source>
</reference>
<dbReference type="Gene3D" id="3.90.550.10">
    <property type="entry name" value="Spore Coat Polysaccharide Biosynthesis Protein SpsA, Chain A"/>
    <property type="match status" value="1"/>
</dbReference>
<accession>A0ABQ6CKQ0</accession>
<evidence type="ECO:0000256" key="2">
    <source>
        <dbReference type="SAM" id="MobiDB-lite"/>
    </source>
</evidence>
<dbReference type="SUPFAM" id="SSF53448">
    <property type="entry name" value="Nucleotide-diphospho-sugar transferases"/>
    <property type="match status" value="1"/>
</dbReference>
<dbReference type="EMBL" id="BSPC01000015">
    <property type="protein sequence ID" value="GLS18801.1"/>
    <property type="molecule type" value="Genomic_DNA"/>
</dbReference>
<feature type="region of interest" description="Disordered" evidence="2">
    <location>
        <begin position="1"/>
        <end position="20"/>
    </location>
</feature>
<dbReference type="Pfam" id="PF00535">
    <property type="entry name" value="Glycos_transf_2"/>
    <property type="match status" value="1"/>
</dbReference>
<keyword evidence="5" id="KW-1185">Reference proteome</keyword>
<proteinExistence type="inferred from homology"/>
<dbReference type="CDD" id="cd02511">
    <property type="entry name" value="Beta4Glucosyltransferase"/>
    <property type="match status" value="1"/>
</dbReference>
<evidence type="ECO:0000313" key="5">
    <source>
        <dbReference type="Proteomes" id="UP001156882"/>
    </source>
</evidence>
<dbReference type="InterPro" id="IPR001173">
    <property type="entry name" value="Glyco_trans_2-like"/>
</dbReference>
<organism evidence="4 5">
    <name type="scientific">Labrys miyagiensis</name>
    <dbReference type="NCBI Taxonomy" id="346912"/>
    <lineage>
        <taxon>Bacteria</taxon>
        <taxon>Pseudomonadati</taxon>
        <taxon>Pseudomonadota</taxon>
        <taxon>Alphaproteobacteria</taxon>
        <taxon>Hyphomicrobiales</taxon>
        <taxon>Xanthobacteraceae</taxon>
        <taxon>Labrys</taxon>
    </lineage>
</organism>
<dbReference type="RefSeq" id="WP_284311672.1">
    <property type="nucleotide sequence ID" value="NZ_BSPC01000015.1"/>
</dbReference>
<name>A0ABQ6CKQ0_9HYPH</name>
<dbReference type="PANTHER" id="PTHR43630">
    <property type="entry name" value="POLY-BETA-1,6-N-ACETYL-D-GLUCOSAMINE SYNTHASE"/>
    <property type="match status" value="1"/>
</dbReference>
<dbReference type="PANTHER" id="PTHR43630:SF2">
    <property type="entry name" value="GLYCOSYLTRANSFERASE"/>
    <property type="match status" value="1"/>
</dbReference>